<proteinExistence type="predicted"/>
<dbReference type="AlphaFoldDB" id="A0A6B0UV83"/>
<evidence type="ECO:0000256" key="1">
    <source>
        <dbReference type="SAM" id="SignalP"/>
    </source>
</evidence>
<protein>
    <submittedName>
        <fullName evidence="2">Putative secreted protein</fullName>
    </submittedName>
</protein>
<feature type="signal peptide" evidence="1">
    <location>
        <begin position="1"/>
        <end position="20"/>
    </location>
</feature>
<dbReference type="EMBL" id="GIFC01011637">
    <property type="protein sequence ID" value="MXU93720.1"/>
    <property type="molecule type" value="Transcribed_RNA"/>
</dbReference>
<name>A0A6B0UV83_IXORI</name>
<organism evidence="2">
    <name type="scientific">Ixodes ricinus</name>
    <name type="common">Common tick</name>
    <name type="synonym">Acarus ricinus</name>
    <dbReference type="NCBI Taxonomy" id="34613"/>
    <lineage>
        <taxon>Eukaryota</taxon>
        <taxon>Metazoa</taxon>
        <taxon>Ecdysozoa</taxon>
        <taxon>Arthropoda</taxon>
        <taxon>Chelicerata</taxon>
        <taxon>Arachnida</taxon>
        <taxon>Acari</taxon>
        <taxon>Parasitiformes</taxon>
        <taxon>Ixodida</taxon>
        <taxon>Ixodoidea</taxon>
        <taxon>Ixodidae</taxon>
        <taxon>Ixodinae</taxon>
        <taxon>Ixodes</taxon>
    </lineage>
</organism>
<sequence length="150" mass="15733">MWCSACCLAVVGAMCLFGASRPAFSPTRSGGSSLGGGGVGFFPGPPAIRKSSLACAASWDRLRCKIRSGSPVVPLVSPIRMRCRIARSAAASLTVVTPASLSVCREEAVRGTPRQTRSVVRCIRSSSSHWFSVIVSSGSAYSARERINPL</sequence>
<evidence type="ECO:0000313" key="2">
    <source>
        <dbReference type="EMBL" id="MXU93720.1"/>
    </source>
</evidence>
<feature type="chain" id="PRO_5025533516" evidence="1">
    <location>
        <begin position="21"/>
        <end position="150"/>
    </location>
</feature>
<keyword evidence="1" id="KW-0732">Signal</keyword>
<reference evidence="2" key="1">
    <citation type="submission" date="2019-12" db="EMBL/GenBank/DDBJ databases">
        <title>An insight into the sialome of adult female Ixodes ricinus ticks feeding for 6 days.</title>
        <authorList>
            <person name="Perner J."/>
            <person name="Ribeiro J.M.C."/>
        </authorList>
    </citation>
    <scope>NUCLEOTIDE SEQUENCE</scope>
    <source>
        <strain evidence="2">Semi-engorged</strain>
        <tissue evidence="2">Salivary glands</tissue>
    </source>
</reference>
<accession>A0A6B0UV83</accession>